<protein>
    <submittedName>
        <fullName evidence="2">AbrB/MazE/SpoVT family DNA-binding domain-containing protein</fullName>
    </submittedName>
</protein>
<dbReference type="SUPFAM" id="SSF89447">
    <property type="entry name" value="AbrB/MazE/MraZ-like"/>
    <property type="match status" value="1"/>
</dbReference>
<feature type="domain" description="SpoVT-AbrB" evidence="1">
    <location>
        <begin position="57"/>
        <end position="102"/>
    </location>
</feature>
<dbReference type="GO" id="GO:0003677">
    <property type="term" value="F:DNA binding"/>
    <property type="evidence" value="ECO:0007669"/>
    <property type="project" value="UniProtKB-KW"/>
</dbReference>
<evidence type="ECO:0000259" key="1">
    <source>
        <dbReference type="PROSITE" id="PS51740"/>
    </source>
</evidence>
<reference evidence="2 3" key="1">
    <citation type="journal article" date="2019" name="Int. J. Syst. Evol. Microbiol.">
        <title>The Global Catalogue of Microorganisms (GCM) 10K type strain sequencing project: providing services to taxonomists for standard genome sequencing and annotation.</title>
        <authorList>
            <consortium name="The Broad Institute Genomics Platform"/>
            <consortium name="The Broad Institute Genome Sequencing Center for Infectious Disease"/>
            <person name="Wu L."/>
            <person name="Ma J."/>
        </authorList>
    </citation>
    <scope>NUCLEOTIDE SEQUENCE [LARGE SCALE GENOMIC DNA]</scope>
    <source>
        <strain evidence="2 3">CGMCC 1.12125</strain>
    </source>
</reference>
<dbReference type="Proteomes" id="UP001597119">
    <property type="component" value="Unassembled WGS sequence"/>
</dbReference>
<name>A0ABD6CAU6_9EURY</name>
<evidence type="ECO:0000313" key="3">
    <source>
        <dbReference type="Proteomes" id="UP001597119"/>
    </source>
</evidence>
<sequence>MSDDHNGSALLPALLANKLQEAGESAIDTQQQALAQLLGQAQSPTDFPLEALQETATFKTRVQSSGRISIPDAERQVLGIEENDIVQAIIVPLDRKEGNDNE</sequence>
<accession>A0ABD6CAU6</accession>
<proteinExistence type="predicted"/>
<organism evidence="2 3">
    <name type="scientific">Halorientalis brevis</name>
    <dbReference type="NCBI Taxonomy" id="1126241"/>
    <lineage>
        <taxon>Archaea</taxon>
        <taxon>Methanobacteriati</taxon>
        <taxon>Methanobacteriota</taxon>
        <taxon>Stenosarchaea group</taxon>
        <taxon>Halobacteria</taxon>
        <taxon>Halobacteriales</taxon>
        <taxon>Haloarculaceae</taxon>
        <taxon>Halorientalis</taxon>
    </lineage>
</organism>
<dbReference type="EMBL" id="JBHUDJ010000003">
    <property type="protein sequence ID" value="MFD1587486.1"/>
    <property type="molecule type" value="Genomic_DNA"/>
</dbReference>
<dbReference type="AlphaFoldDB" id="A0ABD6CAU6"/>
<keyword evidence="2" id="KW-0238">DNA-binding</keyword>
<dbReference type="RefSeq" id="WP_247373344.1">
    <property type="nucleotide sequence ID" value="NZ_JALLGV010000001.1"/>
</dbReference>
<dbReference type="InterPro" id="IPR037914">
    <property type="entry name" value="SpoVT-AbrB_sf"/>
</dbReference>
<evidence type="ECO:0000313" key="2">
    <source>
        <dbReference type="EMBL" id="MFD1587486.1"/>
    </source>
</evidence>
<comment type="caution">
    <text evidence="2">The sequence shown here is derived from an EMBL/GenBank/DDBJ whole genome shotgun (WGS) entry which is preliminary data.</text>
</comment>
<dbReference type="PROSITE" id="PS51740">
    <property type="entry name" value="SPOVT_ABRB"/>
    <property type="match status" value="1"/>
</dbReference>
<keyword evidence="3" id="KW-1185">Reference proteome</keyword>
<gene>
    <name evidence="2" type="ORF">ACFR9U_10860</name>
</gene>
<dbReference type="InterPro" id="IPR007159">
    <property type="entry name" value="SpoVT-AbrB_dom"/>
</dbReference>